<gene>
    <name evidence="1" type="ORF">Cni_G06047</name>
</gene>
<evidence type="ECO:0000313" key="2">
    <source>
        <dbReference type="Proteomes" id="UP001327560"/>
    </source>
</evidence>
<proteinExistence type="predicted"/>
<keyword evidence="2" id="KW-1185">Reference proteome</keyword>
<dbReference type="AlphaFoldDB" id="A0AAQ3JVT4"/>
<protein>
    <submittedName>
        <fullName evidence="1">Uncharacterized protein</fullName>
    </submittedName>
</protein>
<dbReference type="EMBL" id="CP136891">
    <property type="protein sequence ID" value="WOK97339.1"/>
    <property type="molecule type" value="Genomic_DNA"/>
</dbReference>
<organism evidence="1 2">
    <name type="scientific">Canna indica</name>
    <name type="common">Indian-shot</name>
    <dbReference type="NCBI Taxonomy" id="4628"/>
    <lineage>
        <taxon>Eukaryota</taxon>
        <taxon>Viridiplantae</taxon>
        <taxon>Streptophyta</taxon>
        <taxon>Embryophyta</taxon>
        <taxon>Tracheophyta</taxon>
        <taxon>Spermatophyta</taxon>
        <taxon>Magnoliopsida</taxon>
        <taxon>Liliopsida</taxon>
        <taxon>Zingiberales</taxon>
        <taxon>Cannaceae</taxon>
        <taxon>Canna</taxon>
    </lineage>
</organism>
<reference evidence="1 2" key="1">
    <citation type="submission" date="2023-10" db="EMBL/GenBank/DDBJ databases">
        <title>Chromosome-scale genome assembly provides insights into flower coloration mechanisms of Canna indica.</title>
        <authorList>
            <person name="Li C."/>
        </authorList>
    </citation>
    <scope>NUCLEOTIDE SEQUENCE [LARGE SCALE GENOMIC DNA]</scope>
    <source>
        <tissue evidence="1">Flower</tissue>
    </source>
</reference>
<accession>A0AAQ3JVT4</accession>
<evidence type="ECO:0000313" key="1">
    <source>
        <dbReference type="EMBL" id="WOK97339.1"/>
    </source>
</evidence>
<dbReference type="Proteomes" id="UP001327560">
    <property type="component" value="Chromosome 2"/>
</dbReference>
<sequence length="81" mass="8817">MSWIPIEMLTLHVVQMQRATCHATVGDCGRRKEERPAAACLAMDLSPIQSALSSKSYSTLADTCDELMLQARSFPASSGFP</sequence>
<name>A0AAQ3JVT4_9LILI</name>